<dbReference type="PROSITE" id="PS01073">
    <property type="entry name" value="RIBOSOMAL_L24E"/>
    <property type="match status" value="1"/>
</dbReference>
<accession>A0A023FA74</accession>
<evidence type="ECO:0000256" key="8">
    <source>
        <dbReference type="SAM" id="MobiDB-lite"/>
    </source>
</evidence>
<evidence type="ECO:0000256" key="7">
    <source>
        <dbReference type="ARBA" id="ARBA00064137"/>
    </source>
</evidence>
<dbReference type="Gene3D" id="2.30.170.20">
    <property type="entry name" value="Ribosomal protein L24e"/>
    <property type="match status" value="1"/>
</dbReference>
<comment type="similarity">
    <text evidence="2">Belongs to the eukaryotic ribosomal protein eL24 family.</text>
</comment>
<evidence type="ECO:0000256" key="5">
    <source>
        <dbReference type="ARBA" id="ARBA00039784"/>
    </source>
</evidence>
<dbReference type="PANTHER" id="PTHR10792">
    <property type="entry name" value="60S RIBOSOMAL PROTEIN L24"/>
    <property type="match status" value="1"/>
</dbReference>
<dbReference type="InterPro" id="IPR023442">
    <property type="entry name" value="Ribosomal_eL24_CS"/>
</dbReference>
<keyword evidence="10" id="KW-0687">Ribonucleoprotein</keyword>
<dbReference type="PANTHER" id="PTHR10792:SF8">
    <property type="entry name" value="RIBOSOME BIOGENESIS PROTEIN RLP24-RELATED"/>
    <property type="match status" value="1"/>
</dbReference>
<reference evidence="10" key="1">
    <citation type="journal article" date="2014" name="PLoS Negl. Trop. Dis.">
        <title>An updated insight into the Sialotranscriptome of Triatoma infestans: developmental stage and geographic variations.</title>
        <authorList>
            <person name="Schwarz A."/>
            <person name="Medrano-Mercado N."/>
            <person name="Schaub G.A."/>
            <person name="Struchiner C.J."/>
            <person name="Bargues M.D."/>
            <person name="Levy M.Z."/>
            <person name="Ribeiro J.M."/>
        </authorList>
    </citation>
    <scope>NUCLEOTIDE SEQUENCE</scope>
    <source>
        <strain evidence="10">Chile</strain>
        <tissue evidence="10">Salivary glands</tissue>
    </source>
</reference>
<evidence type="ECO:0000256" key="1">
    <source>
        <dbReference type="ARBA" id="ARBA00004123"/>
    </source>
</evidence>
<name>A0A023FA74_TRIIF</name>
<dbReference type="Pfam" id="PF01246">
    <property type="entry name" value="Ribosomal_L24e"/>
    <property type="match status" value="1"/>
</dbReference>
<comment type="subcellular location">
    <subcellularLocation>
        <location evidence="1">Nucleus</location>
    </subcellularLocation>
</comment>
<dbReference type="GO" id="GO:0003735">
    <property type="term" value="F:structural constituent of ribosome"/>
    <property type="evidence" value="ECO:0007669"/>
    <property type="project" value="InterPro"/>
</dbReference>
<dbReference type="SMART" id="SM00746">
    <property type="entry name" value="TRASH"/>
    <property type="match status" value="1"/>
</dbReference>
<keyword evidence="10" id="KW-0689">Ribosomal protein</keyword>
<dbReference type="GO" id="GO:0005730">
    <property type="term" value="C:nucleolus"/>
    <property type="evidence" value="ECO:0007669"/>
    <property type="project" value="TreeGrafter"/>
</dbReference>
<feature type="domain" description="TRASH" evidence="9">
    <location>
        <begin position="6"/>
        <end position="44"/>
    </location>
</feature>
<dbReference type="AlphaFoldDB" id="A0A023FA74"/>
<evidence type="ECO:0000256" key="6">
    <source>
        <dbReference type="ARBA" id="ARBA00059003"/>
    </source>
</evidence>
<keyword evidence="3" id="KW-0690">Ribosome biogenesis</keyword>
<dbReference type="InterPro" id="IPR056366">
    <property type="entry name" value="Ribosomal_eL24"/>
</dbReference>
<evidence type="ECO:0000313" key="10">
    <source>
        <dbReference type="EMBL" id="JAC17828.1"/>
    </source>
</evidence>
<feature type="region of interest" description="Disordered" evidence="8">
    <location>
        <begin position="153"/>
        <end position="177"/>
    </location>
</feature>
<dbReference type="InterPro" id="IPR000988">
    <property type="entry name" value="Ribosomal_eL24-rel_N"/>
</dbReference>
<comment type="subunit">
    <text evidence="7">Associated with nucleolar and cytoplasmic pre-60S particles. At the end of biogenesis it dissociates from cytoplasmic pre-60S particles and is likely to be exchanged for its ribosomal homologue, RPL24.</text>
</comment>
<sequence length="177" mass="21223">MRIETCYFCSSKIYPGHGIQFVRNDCKIFKFCRSKCHRAFKRKKNPRKVKWTKAYRKTVGKELAIDPSFEFERRRNIPLKYDREFWQKTVEAIKKIEDIKLRRQGTYIMQRLRKARALEEQRDIREVQRDLSLIRSPAAGLKERQVMEEGIVEEIHDSDVDMDGDNNGESKEMEVME</sequence>
<protein>
    <recommendedName>
        <fullName evidence="5">Probable ribosome biogenesis protein RLP24</fullName>
    </recommendedName>
</protein>
<dbReference type="CDD" id="cd00472">
    <property type="entry name" value="Ribosomal_L24e_L24"/>
    <property type="match status" value="1"/>
</dbReference>
<dbReference type="GO" id="GO:0005840">
    <property type="term" value="C:ribosome"/>
    <property type="evidence" value="ECO:0007669"/>
    <property type="project" value="UniProtKB-KW"/>
</dbReference>
<keyword evidence="4" id="KW-0539">Nucleus</keyword>
<organism evidence="10">
    <name type="scientific">Triatoma infestans</name>
    <name type="common">Assassin bug</name>
    <dbReference type="NCBI Taxonomy" id="30076"/>
    <lineage>
        <taxon>Eukaryota</taxon>
        <taxon>Metazoa</taxon>
        <taxon>Ecdysozoa</taxon>
        <taxon>Arthropoda</taxon>
        <taxon>Hexapoda</taxon>
        <taxon>Insecta</taxon>
        <taxon>Pterygota</taxon>
        <taxon>Neoptera</taxon>
        <taxon>Paraneoptera</taxon>
        <taxon>Hemiptera</taxon>
        <taxon>Heteroptera</taxon>
        <taxon>Panheteroptera</taxon>
        <taxon>Cimicomorpha</taxon>
        <taxon>Reduviidae</taxon>
        <taxon>Triatominae</taxon>
        <taxon>Triatoma</taxon>
    </lineage>
</organism>
<dbReference type="InterPro" id="IPR038630">
    <property type="entry name" value="L24e/L24_sf"/>
</dbReference>
<evidence type="ECO:0000259" key="9">
    <source>
        <dbReference type="SMART" id="SM00746"/>
    </source>
</evidence>
<dbReference type="SUPFAM" id="SSF57716">
    <property type="entry name" value="Glucocorticoid receptor-like (DNA-binding domain)"/>
    <property type="match status" value="1"/>
</dbReference>
<evidence type="ECO:0000256" key="2">
    <source>
        <dbReference type="ARBA" id="ARBA00005647"/>
    </source>
</evidence>
<evidence type="ECO:0000256" key="4">
    <source>
        <dbReference type="ARBA" id="ARBA00023242"/>
    </source>
</evidence>
<dbReference type="InterPro" id="IPR011017">
    <property type="entry name" value="TRASH_dom"/>
</dbReference>
<proteinExistence type="evidence at transcript level"/>
<feature type="compositionally biased region" description="Basic and acidic residues" evidence="8">
    <location>
        <begin position="168"/>
        <end position="177"/>
    </location>
</feature>
<comment type="function">
    <text evidence="6">Involved in the biogenesis of the 60S ribosomal subunit. Ensures the docking of NOG1 to pre-60S particles.</text>
</comment>
<dbReference type="GO" id="GO:0042273">
    <property type="term" value="P:ribosomal large subunit biogenesis"/>
    <property type="evidence" value="ECO:0007669"/>
    <property type="project" value="TreeGrafter"/>
</dbReference>
<dbReference type="FunFam" id="2.30.170.20:FF:000001">
    <property type="entry name" value="probable ribosome biogenesis protein RLP24"/>
    <property type="match status" value="1"/>
</dbReference>
<dbReference type="EMBL" id="GBBI01000884">
    <property type="protein sequence ID" value="JAC17828.1"/>
    <property type="molecule type" value="mRNA"/>
</dbReference>
<evidence type="ECO:0000256" key="3">
    <source>
        <dbReference type="ARBA" id="ARBA00022517"/>
    </source>
</evidence>